<gene>
    <name evidence="1" type="ORF">RYX45_01495</name>
</gene>
<protein>
    <submittedName>
        <fullName evidence="1">Uncharacterized protein</fullName>
    </submittedName>
</protein>
<evidence type="ECO:0000313" key="2">
    <source>
        <dbReference type="Proteomes" id="UP001285636"/>
    </source>
</evidence>
<accession>A0AAJ2NJX6</accession>
<reference evidence="1" key="1">
    <citation type="submission" date="2023-10" db="EMBL/GenBank/DDBJ databases">
        <title>Screening of Alkalihalophilus pseudofirmusBZ-TG-HK211 and Its Alleviation of Salt Stress on Rapeseed Growth.</title>
        <authorList>
            <person name="Zhao B."/>
            <person name="Guo T."/>
        </authorList>
    </citation>
    <scope>NUCLEOTIDE SEQUENCE</scope>
    <source>
        <strain evidence="1">BZ-TG-HK211</strain>
    </source>
</reference>
<sequence length="101" mass="11437">MRNLGFSDVFKVARILKKLDVKMDIQPGMTQEQLGGQMMLRAAENLGNAEAEVIEFVASMKGISKEEAEKMSFGDLVDFLEEFKKLPDIQRFFSSVSKLMK</sequence>
<organism evidence="1 2">
    <name type="scientific">Alkalihalophilus pseudofirmus</name>
    <name type="common">Bacillus pseudofirmus</name>
    <dbReference type="NCBI Taxonomy" id="79885"/>
    <lineage>
        <taxon>Bacteria</taxon>
        <taxon>Bacillati</taxon>
        <taxon>Bacillota</taxon>
        <taxon>Bacilli</taxon>
        <taxon>Bacillales</taxon>
        <taxon>Bacillaceae</taxon>
        <taxon>Alkalihalophilus</taxon>
    </lineage>
</organism>
<dbReference type="RefSeq" id="WP_323465680.1">
    <property type="nucleotide sequence ID" value="NZ_CP144224.1"/>
</dbReference>
<dbReference type="Proteomes" id="UP001285636">
    <property type="component" value="Unassembled WGS sequence"/>
</dbReference>
<proteinExistence type="predicted"/>
<name>A0AAJ2NJX6_ALKPS</name>
<dbReference type="EMBL" id="JAWJAY010000001">
    <property type="protein sequence ID" value="MDV2883837.1"/>
    <property type="molecule type" value="Genomic_DNA"/>
</dbReference>
<dbReference type="AlphaFoldDB" id="A0AAJ2NJX6"/>
<comment type="caution">
    <text evidence="1">The sequence shown here is derived from an EMBL/GenBank/DDBJ whole genome shotgun (WGS) entry which is preliminary data.</text>
</comment>
<evidence type="ECO:0000313" key="1">
    <source>
        <dbReference type="EMBL" id="MDV2883837.1"/>
    </source>
</evidence>